<accession>A0A2U1FME2</accession>
<dbReference type="GO" id="GO:0033103">
    <property type="term" value="P:protein secretion by the type VI secretion system"/>
    <property type="evidence" value="ECO:0007669"/>
    <property type="project" value="InterPro"/>
</dbReference>
<dbReference type="Pfam" id="PF17541">
    <property type="entry name" value="TssC"/>
    <property type="match status" value="1"/>
</dbReference>
<comment type="caution">
    <text evidence="2">The sequence shown here is derived from an EMBL/GenBank/DDBJ whole genome shotgun (WGS) entry which is preliminary data.</text>
</comment>
<dbReference type="InterPro" id="IPR035576">
    <property type="entry name" value="T6SS_TssC"/>
</dbReference>
<evidence type="ECO:0008006" key="4">
    <source>
        <dbReference type="Google" id="ProtNLM"/>
    </source>
</evidence>
<organism evidence="2 3">
    <name type="scientific">Porphyromonas loveana</name>
    <dbReference type="NCBI Taxonomy" id="1884669"/>
    <lineage>
        <taxon>Bacteria</taxon>
        <taxon>Pseudomonadati</taxon>
        <taxon>Bacteroidota</taxon>
        <taxon>Bacteroidia</taxon>
        <taxon>Bacteroidales</taxon>
        <taxon>Porphyromonadaceae</taxon>
        <taxon>Porphyromonas</taxon>
    </lineage>
</organism>
<dbReference type="EMBL" id="QEKY01000003">
    <property type="protein sequence ID" value="PVZ13316.1"/>
    <property type="molecule type" value="Genomic_DNA"/>
</dbReference>
<gene>
    <name evidence="2" type="ORF">C7382_1039</name>
</gene>
<protein>
    <recommendedName>
        <fullName evidence="4">Type VI secretion system contractile sheath protein TssC</fullName>
    </recommendedName>
</protein>
<feature type="region of interest" description="Disordered" evidence="1">
    <location>
        <begin position="1"/>
        <end position="29"/>
    </location>
</feature>
<dbReference type="GO" id="GO:0033104">
    <property type="term" value="C:type VI protein secretion system complex"/>
    <property type="evidence" value="ECO:0007669"/>
    <property type="project" value="InterPro"/>
</dbReference>
<evidence type="ECO:0000313" key="3">
    <source>
        <dbReference type="Proteomes" id="UP000245462"/>
    </source>
</evidence>
<reference evidence="2 3" key="1">
    <citation type="submission" date="2018-04" db="EMBL/GenBank/DDBJ databases">
        <title>Genomic Encyclopedia of Type Strains, Phase IV (KMG-IV): sequencing the most valuable type-strain genomes for metagenomic binning, comparative biology and taxonomic classification.</title>
        <authorList>
            <person name="Goeker M."/>
        </authorList>
    </citation>
    <scope>NUCLEOTIDE SEQUENCE [LARGE SCALE GENOMIC DNA]</scope>
    <source>
        <strain evidence="2 3">DSM 28520</strain>
    </source>
</reference>
<dbReference type="AlphaFoldDB" id="A0A2U1FME2"/>
<proteinExistence type="predicted"/>
<name>A0A2U1FME2_9PORP</name>
<feature type="compositionally biased region" description="Basic and acidic residues" evidence="1">
    <location>
        <begin position="1"/>
        <end position="14"/>
    </location>
</feature>
<evidence type="ECO:0000256" key="1">
    <source>
        <dbReference type="SAM" id="MobiDB-lite"/>
    </source>
</evidence>
<evidence type="ECO:0000313" key="2">
    <source>
        <dbReference type="EMBL" id="PVZ13316.1"/>
    </source>
</evidence>
<sequence length="466" mass="53063">MSMEEKEQLKRAEQEASAQPGFQEKAEEKYSKDTLDAAISALSRYGGFSFLETTIDGLQNLNPERKARKKMFLVEEQKANERKELADKIDLWLKLLTENGDIPTMVENCQTQASSVSELLAKNQLAAVETVRDLEISYRAVQLFYKNTESDKLTNVTIVNASPEQLTDLDNSRFIDFVANELKQNYDRLDLRTNYSLLVLPGYLGSNKVVEKWAKIANNNKVMLFTDFADLEKPDDVVDMFFTSNLAGGDTFKCNTVMCCNWLVGRGAYKEIGETEDLHVSPSSALAGKVYRTLMSQVTAGKKYGGINEVDSVVFPLKKSEISQLDSMGLVPMVNEYGKVMAFSAKTLFNGDNLGLQTYSVVRVFDYITKVLFDFLNRRSFENWSGKTERDLRSQIVKFLDDIQGPDRLIERSKIMRLERDPNQKDRIYLDIHITPYFPAKSFVIKLDGTKGDDETNWTSEYEQEK</sequence>
<keyword evidence="3" id="KW-1185">Reference proteome</keyword>
<dbReference type="Proteomes" id="UP000245462">
    <property type="component" value="Unassembled WGS sequence"/>
</dbReference>